<name>A0ABV9LJ84_9ACTN</name>
<dbReference type="PANTHER" id="PTHR39441">
    <property type="entry name" value="DUF2252 DOMAIN-CONTAINING PROTEIN"/>
    <property type="match status" value="1"/>
</dbReference>
<dbReference type="InterPro" id="IPR018721">
    <property type="entry name" value="DUF2252"/>
</dbReference>
<sequence>MLDGREVLTGTAVAVGDRPPHGAGRPPRPTPAQRRASGKALRATAPLDALAGSPRDTRTRDPLTLLEEQAAGRVPELVPIRWGRMLASPFAYYRGAARVMAADQAGASRSGLTVQVCGDAHAANFGLFGSPERRLLFDTNDFDETLPGPFEHDVRRLVASLELAARENGLPRRQRRAVTVAAGARYRTAMAEFAGQRDIEVWYASLDADALQRDIVPMLGSGGRKRLTRALVKARTRDSLQAFGKLTEVADGRLRIRAEPPLLVPLRDLVPGAEGPDPAGAFHGLIRQYRNSLQVDRRTLLERYAFVDMARKVVGVGSVGTRCWVVLLVGRDDDDPLLLQVKEAGPSVHAEFVGPGRYTHQGQRVVAGQRLMQQASDVFLGWERTAGVDGVERDFYVRQLRDWKGSVELGDLRPEGLELYGAVCAWCLARAHARTGDRIAIAGYLGSSPAFEHALAEYAEACADVTEGDHRQLAEAAAAGRVPVQRGV</sequence>
<reference evidence="3" key="1">
    <citation type="journal article" date="2019" name="Int. J. Syst. Evol. Microbiol.">
        <title>The Global Catalogue of Microorganisms (GCM) 10K type strain sequencing project: providing services to taxonomists for standard genome sequencing and annotation.</title>
        <authorList>
            <consortium name="The Broad Institute Genomics Platform"/>
            <consortium name="The Broad Institute Genome Sequencing Center for Infectious Disease"/>
            <person name="Wu L."/>
            <person name="Ma J."/>
        </authorList>
    </citation>
    <scope>NUCLEOTIDE SEQUENCE [LARGE SCALE GENOMIC DNA]</scope>
    <source>
        <strain evidence="3">CCUG 62763</strain>
    </source>
</reference>
<gene>
    <name evidence="2" type="ORF">ACFO3M_12585</name>
</gene>
<feature type="compositionally biased region" description="Low complexity" evidence="1">
    <location>
        <begin position="21"/>
        <end position="35"/>
    </location>
</feature>
<dbReference type="RefSeq" id="WP_387988940.1">
    <property type="nucleotide sequence ID" value="NZ_JBHSGR010000012.1"/>
</dbReference>
<dbReference type="Pfam" id="PF10009">
    <property type="entry name" value="DUF2252"/>
    <property type="match status" value="1"/>
</dbReference>
<dbReference type="EMBL" id="JBHSGR010000012">
    <property type="protein sequence ID" value="MFC4694226.1"/>
    <property type="molecule type" value="Genomic_DNA"/>
</dbReference>
<feature type="region of interest" description="Disordered" evidence="1">
    <location>
        <begin position="1"/>
        <end position="60"/>
    </location>
</feature>
<dbReference type="PANTHER" id="PTHR39441:SF1">
    <property type="entry name" value="DUF2252 DOMAIN-CONTAINING PROTEIN"/>
    <property type="match status" value="1"/>
</dbReference>
<protein>
    <submittedName>
        <fullName evidence="2">DUF2252 domain-containing protein</fullName>
    </submittedName>
</protein>
<organism evidence="2 3">
    <name type="scientific">Geodermatophilus arenarius</name>
    <dbReference type="NCBI Taxonomy" id="1137990"/>
    <lineage>
        <taxon>Bacteria</taxon>
        <taxon>Bacillati</taxon>
        <taxon>Actinomycetota</taxon>
        <taxon>Actinomycetes</taxon>
        <taxon>Geodermatophilales</taxon>
        <taxon>Geodermatophilaceae</taxon>
        <taxon>Geodermatophilus</taxon>
    </lineage>
</organism>
<proteinExistence type="predicted"/>
<comment type="caution">
    <text evidence="2">The sequence shown here is derived from an EMBL/GenBank/DDBJ whole genome shotgun (WGS) entry which is preliminary data.</text>
</comment>
<evidence type="ECO:0000313" key="2">
    <source>
        <dbReference type="EMBL" id="MFC4694226.1"/>
    </source>
</evidence>
<evidence type="ECO:0000313" key="3">
    <source>
        <dbReference type="Proteomes" id="UP001596025"/>
    </source>
</evidence>
<dbReference type="Proteomes" id="UP001596025">
    <property type="component" value="Unassembled WGS sequence"/>
</dbReference>
<keyword evidence="3" id="KW-1185">Reference proteome</keyword>
<evidence type="ECO:0000256" key="1">
    <source>
        <dbReference type="SAM" id="MobiDB-lite"/>
    </source>
</evidence>
<accession>A0ABV9LJ84</accession>